<organism evidence="1">
    <name type="scientific">Cuerna arida</name>
    <dbReference type="NCBI Taxonomy" id="1464854"/>
    <lineage>
        <taxon>Eukaryota</taxon>
        <taxon>Metazoa</taxon>
        <taxon>Ecdysozoa</taxon>
        <taxon>Arthropoda</taxon>
        <taxon>Hexapoda</taxon>
        <taxon>Insecta</taxon>
        <taxon>Pterygota</taxon>
        <taxon>Neoptera</taxon>
        <taxon>Paraneoptera</taxon>
        <taxon>Hemiptera</taxon>
        <taxon>Auchenorrhyncha</taxon>
        <taxon>Membracoidea</taxon>
        <taxon>Cicadellidae</taxon>
        <taxon>Cicadellinae</taxon>
        <taxon>Proconiini</taxon>
        <taxon>Cuerna</taxon>
    </lineage>
</organism>
<protein>
    <submittedName>
        <fullName evidence="1">Uncharacterized protein</fullName>
    </submittedName>
</protein>
<dbReference type="EMBL" id="GECZ01027978">
    <property type="protein sequence ID" value="JAS41791.1"/>
    <property type="molecule type" value="Transcribed_RNA"/>
</dbReference>
<feature type="non-terminal residue" evidence="1">
    <location>
        <position position="107"/>
    </location>
</feature>
<feature type="non-terminal residue" evidence="1">
    <location>
        <position position="1"/>
    </location>
</feature>
<evidence type="ECO:0000313" key="1">
    <source>
        <dbReference type="EMBL" id="JAS41791.1"/>
    </source>
</evidence>
<proteinExistence type="predicted"/>
<sequence length="107" mass="11929">KKRIESDEPKKEIGNVFEFRESRFSDDVSVRNFIPKPGVANITKLATPIDEVSKPQQALTVAKSEPVAVPPMPPLQSVVDEQRPLDDHQDNTTDEISEVVNVYGDLT</sequence>
<accession>A0A1B6EV88</accession>
<reference evidence="1" key="1">
    <citation type="submission" date="2015-11" db="EMBL/GenBank/DDBJ databases">
        <title>De novo transcriptome assembly of four potential Pierce s Disease insect vectors from Arizona vineyards.</title>
        <authorList>
            <person name="Tassone E.E."/>
        </authorList>
    </citation>
    <scope>NUCLEOTIDE SEQUENCE</scope>
</reference>
<name>A0A1B6EV88_9HEMI</name>
<gene>
    <name evidence="1" type="ORF">g.50687</name>
</gene>
<dbReference type="AlphaFoldDB" id="A0A1B6EV88"/>